<dbReference type="AlphaFoldDB" id="A0A1B7MML2"/>
<dbReference type="EMBL" id="KV448697">
    <property type="protein sequence ID" value="OAX33844.1"/>
    <property type="molecule type" value="Genomic_DNA"/>
</dbReference>
<evidence type="ECO:0000313" key="3">
    <source>
        <dbReference type="Proteomes" id="UP000092154"/>
    </source>
</evidence>
<feature type="region of interest" description="Disordered" evidence="1">
    <location>
        <begin position="132"/>
        <end position="151"/>
    </location>
</feature>
<feature type="compositionally biased region" description="Basic and acidic residues" evidence="1">
    <location>
        <begin position="132"/>
        <end position="144"/>
    </location>
</feature>
<dbReference type="OrthoDB" id="10634686at2759"/>
<proteinExistence type="predicted"/>
<gene>
    <name evidence="2" type="ORF">K503DRAFT_836207</name>
</gene>
<dbReference type="InParanoid" id="A0A1B7MML2"/>
<reference evidence="2 3" key="1">
    <citation type="submission" date="2016-06" db="EMBL/GenBank/DDBJ databases">
        <title>Comparative genomics of the ectomycorrhizal sister species Rhizopogon vinicolor and Rhizopogon vesiculosus (Basidiomycota: Boletales) reveals a divergence of the mating type B locus.</title>
        <authorList>
            <consortium name="DOE Joint Genome Institute"/>
            <person name="Mujic A.B."/>
            <person name="Kuo A."/>
            <person name="Tritt A."/>
            <person name="Lipzen A."/>
            <person name="Chen C."/>
            <person name="Johnson J."/>
            <person name="Sharma A."/>
            <person name="Barry K."/>
            <person name="Grigoriev I.V."/>
            <person name="Spatafora J.W."/>
        </authorList>
    </citation>
    <scope>NUCLEOTIDE SEQUENCE [LARGE SCALE GENOMIC DNA]</scope>
    <source>
        <strain evidence="2 3">AM-OR11-026</strain>
    </source>
</reference>
<evidence type="ECO:0000256" key="1">
    <source>
        <dbReference type="SAM" id="MobiDB-lite"/>
    </source>
</evidence>
<name>A0A1B7MML2_9AGAM</name>
<dbReference type="Proteomes" id="UP000092154">
    <property type="component" value="Unassembled WGS sequence"/>
</dbReference>
<sequence>MNTACSEAGRNHVGIGWRNQLLTDEEHLAMMGFWVWHLKPFSPLTTSRGRSVKRQQTVKRNDGLLGETTTRRLQAAYSCVLMIPAIRRIESNLALDQPSTLISPDSSDLTLRCTDGVSNLKLALFPRDTVKEVKSNEEGEHESGESNTPRTYSLLVHSGPDYMLTVTQAPHTSRNRVWNFGEFAIRFLETSPHPTITTTAAAAAVAHHTLPLLPLVGFNVFAFA</sequence>
<keyword evidence="3" id="KW-1185">Reference proteome</keyword>
<protein>
    <submittedName>
        <fullName evidence="2">Uncharacterized protein</fullName>
    </submittedName>
</protein>
<evidence type="ECO:0000313" key="2">
    <source>
        <dbReference type="EMBL" id="OAX33844.1"/>
    </source>
</evidence>
<organism evidence="2 3">
    <name type="scientific">Rhizopogon vinicolor AM-OR11-026</name>
    <dbReference type="NCBI Taxonomy" id="1314800"/>
    <lineage>
        <taxon>Eukaryota</taxon>
        <taxon>Fungi</taxon>
        <taxon>Dikarya</taxon>
        <taxon>Basidiomycota</taxon>
        <taxon>Agaricomycotina</taxon>
        <taxon>Agaricomycetes</taxon>
        <taxon>Agaricomycetidae</taxon>
        <taxon>Boletales</taxon>
        <taxon>Suillineae</taxon>
        <taxon>Rhizopogonaceae</taxon>
        <taxon>Rhizopogon</taxon>
    </lineage>
</organism>
<accession>A0A1B7MML2</accession>